<comment type="caution">
    <text evidence="16">The sequence shown here is derived from an EMBL/GenBank/DDBJ whole genome shotgun (WGS) entry which is preliminary data.</text>
</comment>
<dbReference type="GO" id="GO:0016020">
    <property type="term" value="C:membrane"/>
    <property type="evidence" value="ECO:0007669"/>
    <property type="project" value="UniProtKB-SubCell"/>
</dbReference>
<dbReference type="SUPFAM" id="SSF81324">
    <property type="entry name" value="Voltage-gated potassium channels"/>
    <property type="match status" value="2"/>
</dbReference>
<keyword evidence="10 14" id="KW-0472">Membrane</keyword>
<protein>
    <recommendedName>
        <fullName evidence="15">Potassium channel domain-containing protein</fullName>
    </recommendedName>
</protein>
<sequence>MFLPRPSMSGLFTTTASTGEGAKSRRALLLMGAMLAFLTMGAAVFSAFEFDQDKKTRAEIAVNRKFMQRKYNFTKRDFALLERVVVKSIPFAAGSQWQFLGALYFCTVVITTIGYGHSTPITVGGKLFCMMYALGGIPLGLIMFQSVGERINHFIGLALCQIGRWLKRKRDIDWLVHVKSRHLLCVSFAIGCVTISVATCVFYQHERWSVFNSAYYCLITLSTIGFGDYVPAQTDQRLHKEPFYLLFTLFFILFGLAIFSACINLLVLECMAYNADMVTARTRLKRMLSARITSSFRIVTGGERSDSANYLSFSHFAGGPSARLPPAAPPFQRLCARSLMRRACAIRRGNGDGVTRPPMAGSVRKHGVVVEKIETERRQKCRSDGGGSKLRHNRRHRRSGRRRRIASLSLLRDIYRTYCWTHPSHFTVRRLPTPYIEHLVNTTGCPVGGTWENEDGTE</sequence>
<evidence type="ECO:0000256" key="5">
    <source>
        <dbReference type="ARBA" id="ARBA00022692"/>
    </source>
</evidence>
<evidence type="ECO:0000256" key="9">
    <source>
        <dbReference type="ARBA" id="ARBA00023065"/>
    </source>
</evidence>
<feature type="domain" description="Potassium channel" evidence="15">
    <location>
        <begin position="193"/>
        <end position="266"/>
    </location>
</feature>
<evidence type="ECO:0000256" key="8">
    <source>
        <dbReference type="ARBA" id="ARBA00022989"/>
    </source>
</evidence>
<gene>
    <name evidence="16" type="ORF">niasHT_029882</name>
</gene>
<proteinExistence type="inferred from homology"/>
<keyword evidence="17" id="KW-1185">Reference proteome</keyword>
<feature type="transmembrane region" description="Helical" evidence="14">
    <location>
        <begin position="183"/>
        <end position="204"/>
    </location>
</feature>
<dbReference type="InterPro" id="IPR003280">
    <property type="entry name" value="2pore_dom_K_chnl"/>
</dbReference>
<keyword evidence="5 12" id="KW-0812">Transmembrane</keyword>
<evidence type="ECO:0000256" key="11">
    <source>
        <dbReference type="ARBA" id="ARBA00023303"/>
    </source>
</evidence>
<organism evidence="16 17">
    <name type="scientific">Heterodera trifolii</name>
    <dbReference type="NCBI Taxonomy" id="157864"/>
    <lineage>
        <taxon>Eukaryota</taxon>
        <taxon>Metazoa</taxon>
        <taxon>Ecdysozoa</taxon>
        <taxon>Nematoda</taxon>
        <taxon>Chromadorea</taxon>
        <taxon>Rhabditida</taxon>
        <taxon>Tylenchina</taxon>
        <taxon>Tylenchomorpha</taxon>
        <taxon>Tylenchoidea</taxon>
        <taxon>Heteroderidae</taxon>
        <taxon>Heteroderinae</taxon>
        <taxon>Heterodera</taxon>
    </lineage>
</organism>
<dbReference type="Pfam" id="PF07885">
    <property type="entry name" value="Ion_trans_2"/>
    <property type="match status" value="2"/>
</dbReference>
<keyword evidence="9 12" id="KW-0406">Ion transport</keyword>
<keyword evidence="6" id="KW-0631">Potassium channel</keyword>
<feature type="compositionally biased region" description="Basic residues" evidence="13">
    <location>
        <begin position="389"/>
        <end position="401"/>
    </location>
</feature>
<feature type="domain" description="Potassium channel" evidence="15">
    <location>
        <begin position="94"/>
        <end position="151"/>
    </location>
</feature>
<keyword evidence="7" id="KW-0630">Potassium</keyword>
<feature type="transmembrane region" description="Helical" evidence="14">
    <location>
        <begin position="127"/>
        <end position="145"/>
    </location>
</feature>
<evidence type="ECO:0000256" key="14">
    <source>
        <dbReference type="SAM" id="Phobius"/>
    </source>
</evidence>
<dbReference type="InterPro" id="IPR013099">
    <property type="entry name" value="K_chnl_dom"/>
</dbReference>
<evidence type="ECO:0000313" key="17">
    <source>
        <dbReference type="Proteomes" id="UP001620626"/>
    </source>
</evidence>
<evidence type="ECO:0000256" key="2">
    <source>
        <dbReference type="ARBA" id="ARBA00006666"/>
    </source>
</evidence>
<comment type="similarity">
    <text evidence="2 12">Belongs to the two pore domain potassium channel (TC 1.A.1.8) family.</text>
</comment>
<evidence type="ECO:0000256" key="7">
    <source>
        <dbReference type="ARBA" id="ARBA00022958"/>
    </source>
</evidence>
<keyword evidence="11 12" id="KW-0407">Ion channel</keyword>
<dbReference type="Gene3D" id="1.10.287.70">
    <property type="match status" value="1"/>
</dbReference>
<dbReference type="PANTHER" id="PTHR11003">
    <property type="entry name" value="POTASSIUM CHANNEL, SUBFAMILY K"/>
    <property type="match status" value="1"/>
</dbReference>
<feature type="region of interest" description="Disordered" evidence="13">
    <location>
        <begin position="378"/>
        <end position="401"/>
    </location>
</feature>
<evidence type="ECO:0000256" key="6">
    <source>
        <dbReference type="ARBA" id="ARBA00022826"/>
    </source>
</evidence>
<evidence type="ECO:0000256" key="1">
    <source>
        <dbReference type="ARBA" id="ARBA00004141"/>
    </source>
</evidence>
<accession>A0ABD2KBE9</accession>
<dbReference type="Proteomes" id="UP001620626">
    <property type="component" value="Unassembled WGS sequence"/>
</dbReference>
<dbReference type="GO" id="GO:0005267">
    <property type="term" value="F:potassium channel activity"/>
    <property type="evidence" value="ECO:0007669"/>
    <property type="project" value="UniProtKB-KW"/>
</dbReference>
<feature type="transmembrane region" description="Helical" evidence="14">
    <location>
        <begin position="27"/>
        <end position="48"/>
    </location>
</feature>
<name>A0ABD2KBE9_9BILA</name>
<dbReference type="PRINTS" id="PR01095">
    <property type="entry name" value="TASKCHANNEL"/>
</dbReference>
<dbReference type="AlphaFoldDB" id="A0ABD2KBE9"/>
<evidence type="ECO:0000256" key="10">
    <source>
        <dbReference type="ARBA" id="ARBA00023136"/>
    </source>
</evidence>
<dbReference type="InterPro" id="IPR003092">
    <property type="entry name" value="2pore_dom_K_chnl_TASK"/>
</dbReference>
<dbReference type="PANTHER" id="PTHR11003:SF172">
    <property type="entry name" value="TWO PORE POTASSIUM CHANNEL PROTEIN SUP-9"/>
    <property type="match status" value="1"/>
</dbReference>
<comment type="subcellular location">
    <subcellularLocation>
        <location evidence="1">Membrane</location>
        <topology evidence="1">Multi-pass membrane protein</topology>
    </subcellularLocation>
</comment>
<evidence type="ECO:0000256" key="3">
    <source>
        <dbReference type="ARBA" id="ARBA00022448"/>
    </source>
</evidence>
<keyword evidence="3 12" id="KW-0813">Transport</keyword>
<feature type="transmembrane region" description="Helical" evidence="14">
    <location>
        <begin position="97"/>
        <end position="115"/>
    </location>
</feature>
<keyword evidence="4" id="KW-0633">Potassium transport</keyword>
<evidence type="ECO:0000256" key="4">
    <source>
        <dbReference type="ARBA" id="ARBA00022538"/>
    </source>
</evidence>
<feature type="transmembrane region" description="Helical" evidence="14">
    <location>
        <begin position="210"/>
        <end position="231"/>
    </location>
</feature>
<evidence type="ECO:0000256" key="13">
    <source>
        <dbReference type="SAM" id="MobiDB-lite"/>
    </source>
</evidence>
<feature type="transmembrane region" description="Helical" evidence="14">
    <location>
        <begin position="243"/>
        <end position="267"/>
    </location>
</feature>
<keyword evidence="8 14" id="KW-1133">Transmembrane helix</keyword>
<reference evidence="16 17" key="1">
    <citation type="submission" date="2024-10" db="EMBL/GenBank/DDBJ databases">
        <authorList>
            <person name="Kim D."/>
        </authorList>
    </citation>
    <scope>NUCLEOTIDE SEQUENCE [LARGE SCALE GENOMIC DNA]</scope>
    <source>
        <strain evidence="16">BH-2024</strain>
    </source>
</reference>
<evidence type="ECO:0000259" key="15">
    <source>
        <dbReference type="Pfam" id="PF07885"/>
    </source>
</evidence>
<dbReference type="EMBL" id="JBICBT010000799">
    <property type="protein sequence ID" value="KAL3100152.1"/>
    <property type="molecule type" value="Genomic_DNA"/>
</dbReference>
<dbReference type="PRINTS" id="PR01333">
    <property type="entry name" value="2POREKCHANEL"/>
</dbReference>
<evidence type="ECO:0000256" key="12">
    <source>
        <dbReference type="RuleBase" id="RU003857"/>
    </source>
</evidence>
<evidence type="ECO:0000313" key="16">
    <source>
        <dbReference type="EMBL" id="KAL3100152.1"/>
    </source>
</evidence>